<dbReference type="PANTHER" id="PTHR46905:SF7">
    <property type="entry name" value="RING-H2 FINGER PROTEIN ATL78"/>
    <property type="match status" value="1"/>
</dbReference>
<sequence>MSIASISTNYLYDELHQVFHYSRKLLLHSSLHKLSFTTTSAAPPSAVHDQSEFYSGGDSTTFDTNVVMVLSVLLCALICSLALNSIIRCALKCSRLIVSNDHRHRLTPTSTGVHKKAIKSFTVVQFSLDLNLPGLDPECVICLSEFATGDKLRLLPKCNHGFHVKCIDKWLSSHSSCPKCRQCLVQTCEKIAGVASASASASSSSSGHSPSPPPPPSVVVDLAPLEPEAPVRNLRL</sequence>
<dbReference type="KEGG" id="csv:101222580"/>
<evidence type="ECO:0000256" key="2">
    <source>
        <dbReference type="ARBA" id="ARBA00004167"/>
    </source>
</evidence>
<evidence type="ECO:0000256" key="3">
    <source>
        <dbReference type="ARBA" id="ARBA00012483"/>
    </source>
</evidence>
<dbReference type="Pfam" id="PF13639">
    <property type="entry name" value="zf-RING_2"/>
    <property type="match status" value="1"/>
</dbReference>
<dbReference type="Gene3D" id="3.30.40.10">
    <property type="entry name" value="Zinc/RING finger domain, C3HC4 (zinc finger)"/>
    <property type="match status" value="1"/>
</dbReference>
<reference evidence="16 17" key="4">
    <citation type="journal article" date="2011" name="BMC Genomics">
        <title>RNA-Seq improves annotation of protein-coding genes in the cucumber genome.</title>
        <authorList>
            <person name="Li Z."/>
            <person name="Zhang Z."/>
            <person name="Yan P."/>
            <person name="Huang S."/>
            <person name="Fei Z."/>
            <person name="Lin K."/>
        </authorList>
    </citation>
    <scope>NUCLEOTIDE SEQUENCE [LARGE SCALE GENOMIC DNA]</scope>
    <source>
        <strain evidence="17">cv. 9930</strain>
    </source>
</reference>
<keyword evidence="7" id="KW-0833">Ubl conjugation pathway</keyword>
<evidence type="ECO:0000313" key="16">
    <source>
        <dbReference type="EMBL" id="KGN62136.1"/>
    </source>
</evidence>
<dbReference type="SUPFAM" id="SSF57850">
    <property type="entry name" value="RING/U-box"/>
    <property type="match status" value="1"/>
</dbReference>
<dbReference type="PANTHER" id="PTHR46905">
    <property type="entry name" value="RING-H2 FINGER PROTEIN ATL78"/>
    <property type="match status" value="1"/>
</dbReference>
<dbReference type="GO" id="GO:0061630">
    <property type="term" value="F:ubiquitin protein ligase activity"/>
    <property type="evidence" value="ECO:0007669"/>
    <property type="project" value="UniProtKB-EC"/>
</dbReference>
<reference evidence="16 17" key="1">
    <citation type="journal article" date="2009" name="Nat. Genet.">
        <title>The genome of the cucumber, Cucumis sativus L.</title>
        <authorList>
            <person name="Huang S."/>
            <person name="Li R."/>
            <person name="Zhang Z."/>
            <person name="Li L."/>
            <person name="Gu X."/>
            <person name="Fan W."/>
            <person name="Lucas W.J."/>
            <person name="Wang X."/>
            <person name="Xie B."/>
            <person name="Ni P."/>
            <person name="Ren Y."/>
            <person name="Zhu H."/>
            <person name="Li J."/>
            <person name="Lin K."/>
            <person name="Jin W."/>
            <person name="Fei Z."/>
            <person name="Li G."/>
            <person name="Staub J."/>
            <person name="Kilian A."/>
            <person name="van der Vossen E.A."/>
            <person name="Wu Y."/>
            <person name="Guo J."/>
            <person name="He J."/>
            <person name="Jia Z."/>
            <person name="Ren Y."/>
            <person name="Tian G."/>
            <person name="Lu Y."/>
            <person name="Ruan J."/>
            <person name="Qian W."/>
            <person name="Wang M."/>
            <person name="Huang Q."/>
            <person name="Li B."/>
            <person name="Xuan Z."/>
            <person name="Cao J."/>
            <person name="Asan"/>
            <person name="Wu Z."/>
            <person name="Zhang J."/>
            <person name="Cai Q."/>
            <person name="Bai Y."/>
            <person name="Zhao B."/>
            <person name="Han Y."/>
            <person name="Li Y."/>
            <person name="Li X."/>
            <person name="Wang S."/>
            <person name="Shi Q."/>
            <person name="Liu S."/>
            <person name="Cho W.K."/>
            <person name="Kim J.Y."/>
            <person name="Xu Y."/>
            <person name="Heller-Uszynska K."/>
            <person name="Miao H."/>
            <person name="Cheng Z."/>
            <person name="Zhang S."/>
            <person name="Wu J."/>
            <person name="Yang Y."/>
            <person name="Kang H."/>
            <person name="Li M."/>
            <person name="Liang H."/>
            <person name="Ren X."/>
            <person name="Shi Z."/>
            <person name="Wen M."/>
            <person name="Jian M."/>
            <person name="Yang H."/>
            <person name="Zhang G."/>
            <person name="Yang Z."/>
            <person name="Chen R."/>
            <person name="Liu S."/>
            <person name="Li J."/>
            <person name="Ma L."/>
            <person name="Liu H."/>
            <person name="Zhou Y."/>
            <person name="Zhao J."/>
            <person name="Fang X."/>
            <person name="Li G."/>
            <person name="Fang L."/>
            <person name="Li Y."/>
            <person name="Liu D."/>
            <person name="Zheng H."/>
            <person name="Zhang Y."/>
            <person name="Qin N."/>
            <person name="Li Z."/>
            <person name="Yang G."/>
            <person name="Yang S."/>
            <person name="Bolund L."/>
            <person name="Kristiansen K."/>
            <person name="Zheng H."/>
            <person name="Li S."/>
            <person name="Zhang X."/>
            <person name="Yang H."/>
            <person name="Wang J."/>
            <person name="Sun R."/>
            <person name="Zhang B."/>
            <person name="Jiang S."/>
            <person name="Wang J."/>
            <person name="Du Y."/>
            <person name="Li S."/>
        </authorList>
    </citation>
    <scope>NUCLEOTIDE SEQUENCE [LARGE SCALE GENOMIC DNA]</scope>
    <source>
        <strain evidence="17">cv. 9930</strain>
    </source>
</reference>
<dbReference type="EC" id="2.3.2.27" evidence="3"/>
<feature type="compositionally biased region" description="Low complexity" evidence="13">
    <location>
        <begin position="199"/>
        <end position="209"/>
    </location>
</feature>
<dbReference type="GO" id="GO:0016567">
    <property type="term" value="P:protein ubiquitination"/>
    <property type="evidence" value="ECO:0007669"/>
    <property type="project" value="UniProtKB-UniPathway"/>
</dbReference>
<name>A0A0A0LQ73_CUCSA</name>
<keyword evidence="12" id="KW-0863">Zinc-finger</keyword>
<comment type="subcellular location">
    <subcellularLocation>
        <location evidence="2">Membrane</location>
        <topology evidence="2">Single-pass membrane protein</topology>
    </subcellularLocation>
</comment>
<dbReference type="OMA" id="LPRVNMY"/>
<dbReference type="InterPro" id="IPR001841">
    <property type="entry name" value="Znf_RING"/>
</dbReference>
<evidence type="ECO:0000256" key="1">
    <source>
        <dbReference type="ARBA" id="ARBA00000900"/>
    </source>
</evidence>
<organism evidence="16 17">
    <name type="scientific">Cucumis sativus</name>
    <name type="common">Cucumber</name>
    <dbReference type="NCBI Taxonomy" id="3659"/>
    <lineage>
        <taxon>Eukaryota</taxon>
        <taxon>Viridiplantae</taxon>
        <taxon>Streptophyta</taxon>
        <taxon>Embryophyta</taxon>
        <taxon>Tracheophyta</taxon>
        <taxon>Spermatophyta</taxon>
        <taxon>Magnoliopsida</taxon>
        <taxon>eudicotyledons</taxon>
        <taxon>Gunneridae</taxon>
        <taxon>Pentapetalae</taxon>
        <taxon>rosids</taxon>
        <taxon>fabids</taxon>
        <taxon>Cucurbitales</taxon>
        <taxon>Cucurbitaceae</taxon>
        <taxon>Benincaseae</taxon>
        <taxon>Cucumis</taxon>
    </lineage>
</organism>
<feature type="region of interest" description="Disordered" evidence="13">
    <location>
        <begin position="199"/>
        <end position="223"/>
    </location>
</feature>
<feature type="transmembrane region" description="Helical" evidence="14">
    <location>
        <begin position="66"/>
        <end position="87"/>
    </location>
</feature>
<keyword evidence="6" id="KW-0479">Metal-binding</keyword>
<dbReference type="FunFam" id="3.30.40.10:FF:000632">
    <property type="entry name" value="RING-H2 finger protein ATL73"/>
    <property type="match status" value="1"/>
</dbReference>
<dbReference type="GO" id="GO:0004842">
    <property type="term" value="F:ubiquitin-protein transferase activity"/>
    <property type="evidence" value="ECO:0000318"/>
    <property type="project" value="GO_Central"/>
</dbReference>
<evidence type="ECO:0000256" key="14">
    <source>
        <dbReference type="SAM" id="Phobius"/>
    </source>
</evidence>
<evidence type="ECO:0000256" key="13">
    <source>
        <dbReference type="SAM" id="MobiDB-lite"/>
    </source>
</evidence>
<comment type="similarity">
    <text evidence="11">Belongs to the RING-type zinc finger family. ATL subfamily.</text>
</comment>
<evidence type="ECO:0000256" key="5">
    <source>
        <dbReference type="ARBA" id="ARBA00022692"/>
    </source>
</evidence>
<dbReference type="SMART" id="SM00184">
    <property type="entry name" value="RING"/>
    <property type="match status" value="1"/>
</dbReference>
<evidence type="ECO:0000259" key="15">
    <source>
        <dbReference type="PROSITE" id="PS50089"/>
    </source>
</evidence>
<dbReference type="Gramene" id="KGN62136">
    <property type="protein sequence ID" value="KGN62136"/>
    <property type="gene ID" value="Csa_2G301540"/>
</dbReference>
<dbReference type="EMBL" id="CM002923">
    <property type="protein sequence ID" value="KGN62136.1"/>
    <property type="molecule type" value="Genomic_DNA"/>
</dbReference>
<dbReference type="UniPathway" id="UPA00143"/>
<evidence type="ECO:0000256" key="12">
    <source>
        <dbReference type="PROSITE-ProRule" id="PRU00175"/>
    </source>
</evidence>
<dbReference type="GO" id="GO:0008270">
    <property type="term" value="F:zinc ion binding"/>
    <property type="evidence" value="ECO:0007669"/>
    <property type="project" value="UniProtKB-KW"/>
</dbReference>
<protein>
    <recommendedName>
        <fullName evidence="3">RING-type E3 ubiquitin transferase</fullName>
        <ecNumber evidence="3">2.3.2.27</ecNumber>
    </recommendedName>
</protein>
<evidence type="ECO:0000313" key="17">
    <source>
        <dbReference type="Proteomes" id="UP000029981"/>
    </source>
</evidence>
<dbReference type="InterPro" id="IPR013083">
    <property type="entry name" value="Znf_RING/FYVE/PHD"/>
</dbReference>
<evidence type="ECO:0000256" key="10">
    <source>
        <dbReference type="ARBA" id="ARBA00023136"/>
    </source>
</evidence>
<dbReference type="OrthoDB" id="8062037at2759"/>
<dbReference type="PROSITE" id="PS50089">
    <property type="entry name" value="ZF_RING_2"/>
    <property type="match status" value="1"/>
</dbReference>
<keyword evidence="9 14" id="KW-1133">Transmembrane helix</keyword>
<dbReference type="CDD" id="cd16461">
    <property type="entry name" value="RING-H2_EL5-like"/>
    <property type="match status" value="1"/>
</dbReference>
<keyword evidence="17" id="KW-1185">Reference proteome</keyword>
<dbReference type="Proteomes" id="UP000029981">
    <property type="component" value="Chromosome 2"/>
</dbReference>
<comment type="catalytic activity">
    <reaction evidence="1">
        <text>S-ubiquitinyl-[E2 ubiquitin-conjugating enzyme]-L-cysteine + [acceptor protein]-L-lysine = [E2 ubiquitin-conjugating enzyme]-L-cysteine + N(6)-ubiquitinyl-[acceptor protein]-L-lysine.</text>
        <dbReference type="EC" id="2.3.2.27"/>
    </reaction>
</comment>
<dbReference type="AlphaFoldDB" id="A0A0A0LQ73"/>
<dbReference type="eggNOG" id="KOG0800">
    <property type="taxonomic scope" value="Eukaryota"/>
</dbReference>
<keyword evidence="5 14" id="KW-0812">Transmembrane</keyword>
<evidence type="ECO:0000256" key="11">
    <source>
        <dbReference type="ARBA" id="ARBA00024209"/>
    </source>
</evidence>
<reference evidence="16 17" key="3">
    <citation type="journal article" date="2010" name="BMC Genomics">
        <title>Transcriptome sequencing and comparative analysis of cucumber flowers with different sex types.</title>
        <authorList>
            <person name="Guo S."/>
            <person name="Zheng Y."/>
            <person name="Joung J.G."/>
            <person name="Liu S."/>
            <person name="Zhang Z."/>
            <person name="Crasta O.R."/>
            <person name="Sobral B.W."/>
            <person name="Xu Y."/>
            <person name="Huang S."/>
            <person name="Fei Z."/>
        </authorList>
    </citation>
    <scope>NUCLEOTIDE SEQUENCE [LARGE SCALE GENOMIC DNA]</scope>
    <source>
        <strain evidence="17">cv. 9930</strain>
    </source>
</reference>
<gene>
    <name evidence="16" type="ORF">Csa_2G301540</name>
</gene>
<evidence type="ECO:0000256" key="6">
    <source>
        <dbReference type="ARBA" id="ARBA00022723"/>
    </source>
</evidence>
<proteinExistence type="inferred from homology"/>
<keyword evidence="10 14" id="KW-0472">Membrane</keyword>
<dbReference type="InterPro" id="IPR044602">
    <property type="entry name" value="ATL10/ATL72-79-like"/>
</dbReference>
<evidence type="ECO:0000256" key="7">
    <source>
        <dbReference type="ARBA" id="ARBA00022786"/>
    </source>
</evidence>
<feature type="domain" description="RING-type" evidence="15">
    <location>
        <begin position="139"/>
        <end position="181"/>
    </location>
</feature>
<keyword evidence="4" id="KW-0808">Transferase</keyword>
<dbReference type="GO" id="GO:0016020">
    <property type="term" value="C:membrane"/>
    <property type="evidence" value="ECO:0000318"/>
    <property type="project" value="GO_Central"/>
</dbReference>
<evidence type="ECO:0000256" key="4">
    <source>
        <dbReference type="ARBA" id="ARBA00022679"/>
    </source>
</evidence>
<evidence type="ECO:0000256" key="9">
    <source>
        <dbReference type="ARBA" id="ARBA00022989"/>
    </source>
</evidence>
<reference evidence="16 17" key="2">
    <citation type="journal article" date="2009" name="PLoS ONE">
        <title>An integrated genetic and cytogenetic map of the cucumber genome.</title>
        <authorList>
            <person name="Ren Y."/>
            <person name="Zhang Z."/>
            <person name="Liu J."/>
            <person name="Staub J.E."/>
            <person name="Han Y."/>
            <person name="Cheng Z."/>
            <person name="Li X."/>
            <person name="Lu J."/>
            <person name="Miao H."/>
            <person name="Kang H."/>
            <person name="Xie B."/>
            <person name="Gu X."/>
            <person name="Wang X."/>
            <person name="Du Y."/>
            <person name="Jin W."/>
            <person name="Huang S."/>
        </authorList>
    </citation>
    <scope>NUCLEOTIDE SEQUENCE [LARGE SCALE GENOMIC DNA]</scope>
    <source>
        <strain evidence="17">cv. 9930</strain>
    </source>
</reference>
<keyword evidence="8" id="KW-0862">Zinc</keyword>
<evidence type="ECO:0000256" key="8">
    <source>
        <dbReference type="ARBA" id="ARBA00022833"/>
    </source>
</evidence>
<accession>A0A0A0LQ73</accession>